<dbReference type="Proteomes" id="UP000735302">
    <property type="component" value="Unassembled WGS sequence"/>
</dbReference>
<gene>
    <name evidence="1" type="ORF">PoB_002267400</name>
</gene>
<protein>
    <submittedName>
        <fullName evidence="1">Uncharacterized protein</fullName>
    </submittedName>
</protein>
<keyword evidence="2" id="KW-1185">Reference proteome</keyword>
<dbReference type="AlphaFoldDB" id="A0AAV3ZP64"/>
<comment type="caution">
    <text evidence="1">The sequence shown here is derived from an EMBL/GenBank/DDBJ whole genome shotgun (WGS) entry which is preliminary data.</text>
</comment>
<name>A0AAV3ZP64_9GAST</name>
<reference evidence="1 2" key="1">
    <citation type="journal article" date="2021" name="Elife">
        <title>Chloroplast acquisition without the gene transfer in kleptoplastic sea slugs, Plakobranchus ocellatus.</title>
        <authorList>
            <person name="Maeda T."/>
            <person name="Takahashi S."/>
            <person name="Yoshida T."/>
            <person name="Shimamura S."/>
            <person name="Takaki Y."/>
            <person name="Nagai Y."/>
            <person name="Toyoda A."/>
            <person name="Suzuki Y."/>
            <person name="Arimoto A."/>
            <person name="Ishii H."/>
            <person name="Satoh N."/>
            <person name="Nishiyama T."/>
            <person name="Hasebe M."/>
            <person name="Maruyama T."/>
            <person name="Minagawa J."/>
            <person name="Obokata J."/>
            <person name="Shigenobu S."/>
        </authorList>
    </citation>
    <scope>NUCLEOTIDE SEQUENCE [LARGE SCALE GENOMIC DNA]</scope>
</reference>
<proteinExistence type="predicted"/>
<sequence>MSTSKTNFLRDTGTCSRLHLFPVEVFPLPGARKFECVHNHWHESKDPETRMVQPAMYKWCLATSIVLCVVLCIYNETSQDQFSDGERTGGANLWKNFKTHLKPKVTGTVPYQQYLNQCMSRQGGLDTTTQASMYSLDNQSRFE</sequence>
<evidence type="ECO:0000313" key="2">
    <source>
        <dbReference type="Proteomes" id="UP000735302"/>
    </source>
</evidence>
<evidence type="ECO:0000313" key="1">
    <source>
        <dbReference type="EMBL" id="GFN96168.1"/>
    </source>
</evidence>
<accession>A0AAV3ZP64</accession>
<dbReference type="EMBL" id="BLXT01002663">
    <property type="protein sequence ID" value="GFN96168.1"/>
    <property type="molecule type" value="Genomic_DNA"/>
</dbReference>
<organism evidence="1 2">
    <name type="scientific">Plakobranchus ocellatus</name>
    <dbReference type="NCBI Taxonomy" id="259542"/>
    <lineage>
        <taxon>Eukaryota</taxon>
        <taxon>Metazoa</taxon>
        <taxon>Spiralia</taxon>
        <taxon>Lophotrochozoa</taxon>
        <taxon>Mollusca</taxon>
        <taxon>Gastropoda</taxon>
        <taxon>Heterobranchia</taxon>
        <taxon>Euthyneura</taxon>
        <taxon>Panpulmonata</taxon>
        <taxon>Sacoglossa</taxon>
        <taxon>Placobranchoidea</taxon>
        <taxon>Plakobranchidae</taxon>
        <taxon>Plakobranchus</taxon>
    </lineage>
</organism>